<proteinExistence type="predicted"/>
<evidence type="ECO:0000313" key="2">
    <source>
        <dbReference type="EMBL" id="KHM45082.1"/>
    </source>
</evidence>
<protein>
    <recommendedName>
        <fullName evidence="4">Methyltransferase</fullName>
    </recommendedName>
</protein>
<dbReference type="RefSeq" id="WP_039212417.1">
    <property type="nucleotide sequence ID" value="NZ_JSCE01000265.1"/>
</dbReference>
<dbReference type="AlphaFoldDB" id="A0A0B2JGV5"/>
<dbReference type="SUPFAM" id="SSF53335">
    <property type="entry name" value="S-adenosyl-L-methionine-dependent methyltransferases"/>
    <property type="match status" value="1"/>
</dbReference>
<dbReference type="EMBL" id="JSCE01000265">
    <property type="protein sequence ID" value="KHM45082.1"/>
    <property type="molecule type" value="Genomic_DNA"/>
</dbReference>
<gene>
    <name evidence="2" type="ORF">NZ47_14065</name>
</gene>
<feature type="signal peptide" evidence="1">
    <location>
        <begin position="1"/>
        <end position="29"/>
    </location>
</feature>
<accession>A0A0B2JGV5</accession>
<name>A0A0B2JGV5_9FIRM</name>
<feature type="chain" id="PRO_5002091205" description="Methyltransferase" evidence="1">
    <location>
        <begin position="30"/>
        <end position="334"/>
    </location>
</feature>
<evidence type="ECO:0000256" key="1">
    <source>
        <dbReference type="SAM" id="SignalP"/>
    </source>
</evidence>
<keyword evidence="1" id="KW-0732">Signal</keyword>
<evidence type="ECO:0008006" key="4">
    <source>
        <dbReference type="Google" id="ProtNLM"/>
    </source>
</evidence>
<keyword evidence="3" id="KW-1185">Reference proteome</keyword>
<organism evidence="2 3">
    <name type="scientific">Anaerovibrio lipolyticus</name>
    <dbReference type="NCBI Taxonomy" id="82374"/>
    <lineage>
        <taxon>Bacteria</taxon>
        <taxon>Bacillati</taxon>
        <taxon>Bacillota</taxon>
        <taxon>Negativicutes</taxon>
        <taxon>Selenomonadales</taxon>
        <taxon>Selenomonadaceae</taxon>
        <taxon>Anaerovibrio</taxon>
    </lineage>
</organism>
<reference evidence="2 3" key="1">
    <citation type="journal article" date="2013" name="PLoS ONE">
        <title>Identification and characterization of three novel lipases belonging to families II and V from Anaerovibrio lipolyticus 5ST.</title>
        <authorList>
            <person name="Prive F."/>
            <person name="Kaderbhai N.N."/>
            <person name="Girdwood S."/>
            <person name="Worgan H.J."/>
            <person name="Pinloche E."/>
            <person name="Scollan N.D."/>
            <person name="Huws S.A."/>
            <person name="Newbold C.J."/>
        </authorList>
    </citation>
    <scope>NUCLEOTIDE SEQUENCE [LARGE SCALE GENOMIC DNA]</scope>
    <source>
        <strain evidence="2 3">5S</strain>
    </source>
</reference>
<dbReference type="Proteomes" id="UP000030993">
    <property type="component" value="Unassembled WGS sequence"/>
</dbReference>
<comment type="caution">
    <text evidence="2">The sequence shown here is derived from an EMBL/GenBank/DDBJ whole genome shotgun (WGS) entry which is preliminary data.</text>
</comment>
<evidence type="ECO:0000313" key="3">
    <source>
        <dbReference type="Proteomes" id="UP000030993"/>
    </source>
</evidence>
<dbReference type="eggNOG" id="COG3315">
    <property type="taxonomic scope" value="Bacteria"/>
</dbReference>
<dbReference type="InterPro" id="IPR029063">
    <property type="entry name" value="SAM-dependent_MTases_sf"/>
</dbReference>
<dbReference type="STRING" id="82374.NZ47_14065"/>
<dbReference type="Gene3D" id="3.40.50.150">
    <property type="entry name" value="Vaccinia Virus protein VP39"/>
    <property type="match status" value="1"/>
</dbReference>
<sequence length="334" mass="37571">MKKCKLLLLAVSMVWGGLCLSLGTNHVIAAEALDKAETVEMEENTYAVSDTAYLNLDWLAGAGNEDAATILKLIGNRTIAVDSSLPDFKRINNMNQTFRRINYDALNLYCLANGYTEIMELGCGYSPRGIYMCERGKNYTGCDFASVVRDMRKLTSYLTPQEKKFLHYKMAGVTSEAEMQQAAQDIKFPICMVSEGLWMFLGNGEKKKALENIKKLLDAKGGCLITTDFSFKEYGWNVAEALYPGHGDAIMDETMELYDVVSRDDIGKNLFKSPEEAVKFINSCGLQVKRVPLIYGNYEMDPYSCLSDDQEHQLLNVLSEHYLWVITSDSKRTK</sequence>